<feature type="region of interest" description="Disordered" evidence="1">
    <location>
        <begin position="273"/>
        <end position="295"/>
    </location>
</feature>
<evidence type="ECO:0000256" key="1">
    <source>
        <dbReference type="SAM" id="MobiDB-lite"/>
    </source>
</evidence>
<evidence type="ECO:0000313" key="2">
    <source>
        <dbReference type="EMBL" id="GHO55941.1"/>
    </source>
</evidence>
<accession>A0ABQ3UT35</accession>
<proteinExistence type="predicted"/>
<protein>
    <recommendedName>
        <fullName evidence="4">Transposase</fullName>
    </recommendedName>
</protein>
<sequence length="524" mass="59420">MKRAKTPTFLLELPLQIDWSQERQVRAHLEAARCLYNALLAEAMKRLRCMRNDPAWNKARALPRSHKQQRAQAFSALRTKYHFSEYELHEYAKLARVSWIADHIDSTMAQTLATRAYQAANRVCVGKAKRVRFRSKGRGIDSVEGKRNDAGMRFVLDPNAGDGGFLIWNQEVIPAIIDWHDPVIQHGMRHKIKYVRLVRRKASSPSAQGADHDGNRYFVQLILEGHALVKKKHEQTGTDTIGLDIGPSSLAIVPREGKADLVTFCQELTPNARKKRRIQRKMDRQRRANNPENYDEQGRVKWGKRLRWKESKRYQATRRQHANAERRLAAHRKSLHGKLAHRIASVGNTIHIEKTSFKGWQKQYGRSIGLRAPGMFVAHLARIVAKTGGILSEVSAFKTRLSQYCHACGAYVKKPRSQRWHHCPCGCGPVQRDLYSAFLLAHLEHEQIIPSLTQPDWEGAEPRLQAVMEGLQQRANEGHVLPRSMGVVARRKSGAARAGARRLKSPAYLHQEPISPSGEAGNGG</sequence>
<gene>
    <name evidence="2" type="ORF">KSB_44160</name>
</gene>
<name>A0ABQ3UT35_9CHLR</name>
<evidence type="ECO:0000313" key="3">
    <source>
        <dbReference type="Proteomes" id="UP000654345"/>
    </source>
</evidence>
<reference evidence="2 3" key="1">
    <citation type="journal article" date="2021" name="Int. J. Syst. Evol. Microbiol.">
        <title>Reticulibacter mediterranei gen. nov., sp. nov., within the new family Reticulibacteraceae fam. nov., and Ktedonospora formicarum gen. nov., sp. nov., Ktedonobacter robiniae sp. nov., Dictyobacter formicarum sp. nov. and Dictyobacter arantiisoli sp. nov., belonging to the class Ktedonobacteria.</title>
        <authorList>
            <person name="Yabe S."/>
            <person name="Zheng Y."/>
            <person name="Wang C.M."/>
            <person name="Sakai Y."/>
            <person name="Abe K."/>
            <person name="Yokota A."/>
            <person name="Donadio S."/>
            <person name="Cavaletti L."/>
            <person name="Monciardini P."/>
        </authorList>
    </citation>
    <scope>NUCLEOTIDE SEQUENCE [LARGE SCALE GENOMIC DNA]</scope>
    <source>
        <strain evidence="2 3">SOSP1-30</strain>
    </source>
</reference>
<feature type="region of interest" description="Disordered" evidence="1">
    <location>
        <begin position="492"/>
        <end position="524"/>
    </location>
</feature>
<dbReference type="Proteomes" id="UP000654345">
    <property type="component" value="Unassembled WGS sequence"/>
</dbReference>
<dbReference type="EMBL" id="BNJG01000002">
    <property type="protein sequence ID" value="GHO55941.1"/>
    <property type="molecule type" value="Genomic_DNA"/>
</dbReference>
<dbReference type="RefSeq" id="WP_201372557.1">
    <property type="nucleotide sequence ID" value="NZ_BNJG01000002.1"/>
</dbReference>
<evidence type="ECO:0008006" key="4">
    <source>
        <dbReference type="Google" id="ProtNLM"/>
    </source>
</evidence>
<organism evidence="2 3">
    <name type="scientific">Ktedonobacter robiniae</name>
    <dbReference type="NCBI Taxonomy" id="2778365"/>
    <lineage>
        <taxon>Bacteria</taxon>
        <taxon>Bacillati</taxon>
        <taxon>Chloroflexota</taxon>
        <taxon>Ktedonobacteria</taxon>
        <taxon>Ktedonobacterales</taxon>
        <taxon>Ktedonobacteraceae</taxon>
        <taxon>Ktedonobacter</taxon>
    </lineage>
</organism>
<keyword evidence="3" id="KW-1185">Reference proteome</keyword>
<comment type="caution">
    <text evidence="2">The sequence shown here is derived from an EMBL/GenBank/DDBJ whole genome shotgun (WGS) entry which is preliminary data.</text>
</comment>
<feature type="compositionally biased region" description="Basic residues" evidence="1">
    <location>
        <begin position="492"/>
        <end position="504"/>
    </location>
</feature>